<evidence type="ECO:0000313" key="4">
    <source>
        <dbReference type="Proteomes" id="UP000316882"/>
    </source>
</evidence>
<organism evidence="3 4">
    <name type="scientific">Brevibacillus parabrevis</name>
    <dbReference type="NCBI Taxonomy" id="54914"/>
    <lineage>
        <taxon>Bacteria</taxon>
        <taxon>Bacillati</taxon>
        <taxon>Bacillota</taxon>
        <taxon>Bacilli</taxon>
        <taxon>Bacillales</taxon>
        <taxon>Paenibacillaceae</taxon>
        <taxon>Brevibacillus</taxon>
    </lineage>
</organism>
<sequence length="549" mass="60276">MKRKWQGAAVALSATMVFAGMGGTALAASPGSSSASATAAKVEAKLPAQAQKIVTALEQLEPWVKAMTEREIDVLDADQGYVYLDMYDPKNTNVSASLTFDSKTGELISFESSVTAKTEKDSAVPSDKEILQKAMTSLVTLLGEEKLKGLGSPVLSVLVPDSEEAEQVEAGGTRNRVFYPFLVNGLQVNEGKYGIEVNTDEAGHLVALNVYRLDLTGIKVPDPKSALTPEAVKKQYFIPDRLDLGYMQEGKDGKPGLQYTLRVSPMIDATTGTQIDPTRGTTIDQGKRSKATIKNITLALPAKSLTAKSKAEAEKAVISLFGIDTKKEYIYPEEVAGDYDHTYTWFNEDQDYASVTFENETGILIASQFFAWSEQKPAPLKKEEALTKAVGFLEQVAPESSASLQVEILEPYKEAPLADWMLELLDGEEPEPEPGLYYAFLFSEMHKGLPILDRYHWILVNSEDGKVAQYSTTLPMKKVDFPDEKPAVSEQQAAEIIAKQLPLKQSYLWTNFYGIPAPSLSLVYTVDNSKGWPYVDAAKGSIEWIEDEE</sequence>
<comment type="caution">
    <text evidence="3">The sequence shown here is derived from an EMBL/GenBank/DDBJ whole genome shotgun (WGS) entry which is preliminary data.</text>
</comment>
<keyword evidence="4" id="KW-1185">Reference proteome</keyword>
<evidence type="ECO:0000313" key="3">
    <source>
        <dbReference type="EMBL" id="GEB33201.1"/>
    </source>
</evidence>
<dbReference type="AlphaFoldDB" id="A0A4Y3PS79"/>
<dbReference type="EMBL" id="BJMH01000012">
    <property type="protein sequence ID" value="GEB33201.1"/>
    <property type="molecule type" value="Genomic_DNA"/>
</dbReference>
<evidence type="ECO:0000259" key="2">
    <source>
        <dbReference type="Pfam" id="PF16244"/>
    </source>
</evidence>
<dbReference type="InterPro" id="IPR032599">
    <property type="entry name" value="YcdB/YcdC_rep_domain"/>
</dbReference>
<proteinExistence type="predicted"/>
<feature type="signal peptide" evidence="1">
    <location>
        <begin position="1"/>
        <end position="27"/>
    </location>
</feature>
<reference evidence="3 4" key="1">
    <citation type="submission" date="2019-06" db="EMBL/GenBank/DDBJ databases">
        <title>Whole genome shotgun sequence of Brevibacillus parabrevis NBRC 12334.</title>
        <authorList>
            <person name="Hosoyama A."/>
            <person name="Uohara A."/>
            <person name="Ohji S."/>
            <person name="Ichikawa N."/>
        </authorList>
    </citation>
    <scope>NUCLEOTIDE SEQUENCE [LARGE SCALE GENOMIC DNA]</scope>
    <source>
        <strain evidence="3 4">NBRC 12334</strain>
    </source>
</reference>
<protein>
    <recommendedName>
        <fullName evidence="2">YcdB/YcdC repeated domain-containing protein</fullName>
    </recommendedName>
</protein>
<name>A0A4Y3PS79_BREPA</name>
<dbReference type="RefSeq" id="WP_122965526.1">
    <property type="nucleotide sequence ID" value="NZ_BJMH01000012.1"/>
</dbReference>
<accession>A0A4Y3PS79</accession>
<dbReference type="Proteomes" id="UP000316882">
    <property type="component" value="Unassembled WGS sequence"/>
</dbReference>
<keyword evidence="1" id="KW-0732">Signal</keyword>
<feature type="domain" description="YcdB/YcdC repeated" evidence="2">
    <location>
        <begin position="312"/>
        <end position="471"/>
    </location>
</feature>
<feature type="chain" id="PRO_5022817223" description="YcdB/YcdC repeated domain-containing protein" evidence="1">
    <location>
        <begin position="28"/>
        <end position="549"/>
    </location>
</feature>
<dbReference type="Pfam" id="PF16244">
    <property type="entry name" value="DUF4901"/>
    <property type="match status" value="1"/>
</dbReference>
<evidence type="ECO:0000256" key="1">
    <source>
        <dbReference type="SAM" id="SignalP"/>
    </source>
</evidence>
<gene>
    <name evidence="3" type="ORF">BPA01_27810</name>
</gene>
<dbReference type="STRING" id="54914.AV540_17830"/>